<dbReference type="CDD" id="cd01130">
    <property type="entry name" value="VirB11-like_ATPase"/>
    <property type="match status" value="1"/>
</dbReference>
<keyword evidence="4" id="KW-1185">Reference proteome</keyword>
<accession>A0A0M6XUL3</accession>
<feature type="domain" description="Bacterial type II secretion system protein E" evidence="2">
    <location>
        <begin position="167"/>
        <end position="315"/>
    </location>
</feature>
<dbReference type="RefSeq" id="WP_055684200.1">
    <property type="nucleotide sequence ID" value="NZ_CXPG01000027.1"/>
</dbReference>
<dbReference type="PANTHER" id="PTHR30486:SF6">
    <property type="entry name" value="TYPE IV PILUS RETRACTATION ATPASE PILT"/>
    <property type="match status" value="1"/>
</dbReference>
<dbReference type="InterPro" id="IPR027417">
    <property type="entry name" value="P-loop_NTPase"/>
</dbReference>
<dbReference type="PANTHER" id="PTHR30486">
    <property type="entry name" value="TWITCHING MOTILITY PROTEIN PILT"/>
    <property type="match status" value="1"/>
</dbReference>
<comment type="similarity">
    <text evidence="1">Belongs to the GSP E family.</text>
</comment>
<sequence length="335" mass="35654">MDGAEPAPADASFLLAYLAPLRGALDDPATVEVVVNPDGLAWVERHGAAHMAPLEGVRFDPARLRDLARAIAGETRGQISARRPVVSGKIALPDGRPVRAQVVHEPAVEAGAAVALRRYREERVGLDAFGLLHGALVDLARSRRDRAGEVAELMGRGDVAGAMRRCVEDRLNVLVSGGTTTGKTTFARGLLDLIPPGERIVTIEDAFELFPAQPNRVMLLAERDEASARSAARLLEASLRLRPDRIVLGELRGAECVTFLEAINTGHAGSVTTVHADTAAKAIDRLALMVMGTGIAMTYADVRRYCAASIDVVVQLGRRDGRRGVEEVMVAGAVA</sequence>
<proteinExistence type="inferred from homology"/>
<organism evidence="3 4">
    <name type="scientific">Jannaschia rubra</name>
    <dbReference type="NCBI Taxonomy" id="282197"/>
    <lineage>
        <taxon>Bacteria</taxon>
        <taxon>Pseudomonadati</taxon>
        <taxon>Pseudomonadota</taxon>
        <taxon>Alphaproteobacteria</taxon>
        <taxon>Rhodobacterales</taxon>
        <taxon>Roseobacteraceae</taxon>
        <taxon>Jannaschia</taxon>
    </lineage>
</organism>
<evidence type="ECO:0000259" key="2">
    <source>
        <dbReference type="Pfam" id="PF00437"/>
    </source>
</evidence>
<dbReference type="EMBL" id="CXPG01000027">
    <property type="protein sequence ID" value="CTQ34839.1"/>
    <property type="molecule type" value="Genomic_DNA"/>
</dbReference>
<dbReference type="GO" id="GO:0016887">
    <property type="term" value="F:ATP hydrolysis activity"/>
    <property type="evidence" value="ECO:0007669"/>
    <property type="project" value="InterPro"/>
</dbReference>
<dbReference type="AlphaFoldDB" id="A0A0M6XUL3"/>
<evidence type="ECO:0000256" key="1">
    <source>
        <dbReference type="ARBA" id="ARBA00006611"/>
    </source>
</evidence>
<dbReference type="InterPro" id="IPR050921">
    <property type="entry name" value="T4SS_GSP_E_ATPase"/>
</dbReference>
<evidence type="ECO:0000313" key="3">
    <source>
        <dbReference type="EMBL" id="CTQ34839.1"/>
    </source>
</evidence>
<dbReference type="InterPro" id="IPR001482">
    <property type="entry name" value="T2SS/T4SS_dom"/>
</dbReference>
<dbReference type="STRING" id="282197.SAMN04488517_11018"/>
<dbReference type="SUPFAM" id="SSF52540">
    <property type="entry name" value="P-loop containing nucleoside triphosphate hydrolases"/>
    <property type="match status" value="1"/>
</dbReference>
<dbReference type="OrthoDB" id="9810761at2"/>
<dbReference type="Gene3D" id="3.40.50.300">
    <property type="entry name" value="P-loop containing nucleotide triphosphate hydrolases"/>
    <property type="match status" value="1"/>
</dbReference>
<dbReference type="Pfam" id="PF00437">
    <property type="entry name" value="T2SSE"/>
    <property type="match status" value="1"/>
</dbReference>
<reference evidence="3 4" key="1">
    <citation type="submission" date="2015-07" db="EMBL/GenBank/DDBJ databases">
        <authorList>
            <person name="Noorani M."/>
        </authorList>
    </citation>
    <scope>NUCLEOTIDE SEQUENCE [LARGE SCALE GENOMIC DNA]</scope>
    <source>
        <strain evidence="3 4">CECT 5088</strain>
    </source>
</reference>
<gene>
    <name evidence="3" type="ORF">JAN5088_03635</name>
</gene>
<dbReference type="Gene3D" id="3.30.450.90">
    <property type="match status" value="1"/>
</dbReference>
<name>A0A0M6XUL3_9RHOB</name>
<protein>
    <submittedName>
        <fullName evidence="3">Type IV secretion system protein VirB11</fullName>
    </submittedName>
</protein>
<dbReference type="Proteomes" id="UP000048908">
    <property type="component" value="Unassembled WGS sequence"/>
</dbReference>
<evidence type="ECO:0000313" key="4">
    <source>
        <dbReference type="Proteomes" id="UP000048908"/>
    </source>
</evidence>